<protein>
    <submittedName>
        <fullName evidence="1">Uncharacterized protein</fullName>
    </submittedName>
</protein>
<dbReference type="EMBL" id="CP124689">
    <property type="protein sequence ID" value="WGX77555.1"/>
    <property type="molecule type" value="Genomic_DNA"/>
</dbReference>
<organism evidence="1 2">
    <name type="scientific">Paraclostridium bifermentans</name>
    <name type="common">Clostridium bifermentans</name>
    <dbReference type="NCBI Taxonomy" id="1490"/>
    <lineage>
        <taxon>Bacteria</taxon>
        <taxon>Bacillati</taxon>
        <taxon>Bacillota</taxon>
        <taxon>Clostridia</taxon>
        <taxon>Peptostreptococcales</taxon>
        <taxon>Peptostreptococcaceae</taxon>
        <taxon>Paraclostridium</taxon>
    </lineage>
</organism>
<reference evidence="1 2" key="1">
    <citation type="submission" date="2023-04" db="EMBL/GenBank/DDBJ databases">
        <title>Bacteria Genome Submission.</title>
        <authorList>
            <person name="Isaac P."/>
        </authorList>
    </citation>
    <scope>NUCLEOTIDE SEQUENCE [LARGE SCALE GENOMIC DNA]</scope>
    <source>
        <strain evidence="1 2">SampleS7P1</strain>
        <plasmid evidence="1 2">unnamed4</plasmid>
    </source>
</reference>
<accession>A0ABY8R7L3</accession>
<dbReference type="Proteomes" id="UP001239169">
    <property type="component" value="Plasmid unnamed4"/>
</dbReference>
<geneLocation type="plasmid" evidence="1 2">
    <name>unnamed4</name>
</geneLocation>
<sequence>MSNERYIEKMQNILPKSLINTMKTLDNESTLDKLWRNIIMLDAKIANAYKIIEVKNSKDHDIEIKKHDEDFIEHEILFAIEKEVKADSAIAKMKDSLSKMLKLYEEILNKDWDLATEEQKVRIKKMKQDIAYSKSRTEVEKSKIVNNEKNKEDKIDEYFTKLEESITNAE</sequence>
<keyword evidence="2" id="KW-1185">Reference proteome</keyword>
<proteinExistence type="predicted"/>
<gene>
    <name evidence="1" type="ORF">QJS64_20290</name>
</gene>
<evidence type="ECO:0000313" key="2">
    <source>
        <dbReference type="Proteomes" id="UP001239169"/>
    </source>
</evidence>
<name>A0ABY8R7L3_PARBF</name>
<evidence type="ECO:0000313" key="1">
    <source>
        <dbReference type="EMBL" id="WGX77555.1"/>
    </source>
</evidence>
<keyword evidence="1" id="KW-0614">Plasmid</keyword>